<evidence type="ECO:0000256" key="1">
    <source>
        <dbReference type="SAM" id="Phobius"/>
    </source>
</evidence>
<reference evidence="2 3" key="1">
    <citation type="submission" date="2021-04" db="EMBL/GenBank/DDBJ databases">
        <authorList>
            <person name="Rakotoarivonina H."/>
        </authorList>
    </citation>
    <scope>NUCLEOTIDE SEQUENCE [LARGE SCALE GENOMIC DNA]</scope>
    <source>
        <strain evidence="2 3">XE</strain>
    </source>
</reference>
<dbReference type="EMBL" id="CAJRAY010000053">
    <property type="protein sequence ID" value="CAG5088048.1"/>
    <property type="molecule type" value="Genomic_DNA"/>
</dbReference>
<keyword evidence="3" id="KW-1185">Reference proteome</keyword>
<evidence type="ECO:0000313" key="3">
    <source>
        <dbReference type="Proteomes" id="UP000681526"/>
    </source>
</evidence>
<keyword evidence="1" id="KW-0812">Transmembrane</keyword>
<dbReference type="Proteomes" id="UP000681526">
    <property type="component" value="Unassembled WGS sequence"/>
</dbReference>
<protein>
    <recommendedName>
        <fullName evidence="4">Prepilin type IV endopeptidase peptidase domain-containing protein</fullName>
    </recommendedName>
</protein>
<proteinExistence type="predicted"/>
<keyword evidence="1" id="KW-1133">Transmembrane helix</keyword>
<organism evidence="2 3">
    <name type="scientific">Thermobacillus xylanilyticus</name>
    <dbReference type="NCBI Taxonomy" id="76633"/>
    <lineage>
        <taxon>Bacteria</taxon>
        <taxon>Bacillati</taxon>
        <taxon>Bacillota</taxon>
        <taxon>Bacilli</taxon>
        <taxon>Bacillales</taxon>
        <taxon>Paenibacillaceae</taxon>
        <taxon>Thermobacillus</taxon>
    </lineage>
</organism>
<feature type="transmembrane region" description="Helical" evidence="1">
    <location>
        <begin position="35"/>
        <end position="55"/>
    </location>
</feature>
<dbReference type="RefSeq" id="WP_213484735.1">
    <property type="nucleotide sequence ID" value="NZ_CAJRAY010000053.1"/>
</dbReference>
<keyword evidence="1" id="KW-0472">Membrane</keyword>
<accession>A0ABN7S181</accession>
<name>A0ABN7S181_THEXY</name>
<comment type="caution">
    <text evidence="2">The sequence shown here is derived from an EMBL/GenBank/DDBJ whole genome shotgun (WGS) entry which is preliminary data.</text>
</comment>
<sequence>MNAGWTAAWVMVTAGILLATGWKKQLLDDVPPLRAAVLAAALLAACGFAGVWTGLAGSALPQWLAVFGACALLRKAEPGKRLQALAGAVLGSIAWIWLRKLYAADPVFILWDAQLDGPLAAGLLAAASAGHFRAQFAAVAAAAIAAEWAVPAADGGWAWLDGFLASLSAARAVTVLARGAAALAGRLRPHANRGAE</sequence>
<evidence type="ECO:0000313" key="2">
    <source>
        <dbReference type="EMBL" id="CAG5088048.1"/>
    </source>
</evidence>
<gene>
    <name evidence="2" type="primary">txxe 1792</name>
    <name evidence="2" type="ORF">TXXE_11490</name>
</gene>
<feature type="transmembrane region" description="Helical" evidence="1">
    <location>
        <begin position="6"/>
        <end position="23"/>
    </location>
</feature>
<evidence type="ECO:0008006" key="4">
    <source>
        <dbReference type="Google" id="ProtNLM"/>
    </source>
</evidence>